<comment type="caution">
    <text evidence="2">The sequence shown here is derived from an EMBL/GenBank/DDBJ whole genome shotgun (WGS) entry which is preliminary data.</text>
</comment>
<keyword evidence="3" id="KW-1185">Reference proteome</keyword>
<evidence type="ECO:0000256" key="1">
    <source>
        <dbReference type="SAM" id="MobiDB-lite"/>
    </source>
</evidence>
<proteinExistence type="predicted"/>
<dbReference type="OrthoDB" id="4362041at2759"/>
<evidence type="ECO:0000313" key="3">
    <source>
        <dbReference type="Proteomes" id="UP001149165"/>
    </source>
</evidence>
<evidence type="ECO:0000313" key="2">
    <source>
        <dbReference type="EMBL" id="KAJ5092899.1"/>
    </source>
</evidence>
<protein>
    <submittedName>
        <fullName evidence="2">Uncharacterized protein</fullName>
    </submittedName>
</protein>
<gene>
    <name evidence="2" type="ORF">N7456_008760</name>
</gene>
<reference evidence="2" key="1">
    <citation type="submission" date="2022-11" db="EMBL/GenBank/DDBJ databases">
        <authorList>
            <person name="Petersen C."/>
        </authorList>
    </citation>
    <scope>NUCLEOTIDE SEQUENCE</scope>
    <source>
        <strain evidence="2">IBT 30069</strain>
    </source>
</reference>
<name>A0A9W9F3L2_9EURO</name>
<sequence>MSVFTLVQRALPFPLSWKRRPSASSSKGKEKDDDLYFNTSDHDSDLYHDPEKFGIPFTEVPRSPLHSDTVHIAVKQKAISSFAVKSEYSPSEYSETVPEPVSEFDPPRNKGQVLSLSRSRSRSTRFGREVSWASIVRSRCRWTSEQEKELLMAEKQLARCQRAWSSEQELWISYIEELNEEKEAHEGFMLMRMRQQEDERNQFRKAWKRRRSIEDPVQEKKILLTVSGGNNNDGIQKVRRFHLPMHGYPSPAPNLATSASQVACQV</sequence>
<organism evidence="2 3">
    <name type="scientific">Penicillium angulare</name>
    <dbReference type="NCBI Taxonomy" id="116970"/>
    <lineage>
        <taxon>Eukaryota</taxon>
        <taxon>Fungi</taxon>
        <taxon>Dikarya</taxon>
        <taxon>Ascomycota</taxon>
        <taxon>Pezizomycotina</taxon>
        <taxon>Eurotiomycetes</taxon>
        <taxon>Eurotiomycetidae</taxon>
        <taxon>Eurotiales</taxon>
        <taxon>Aspergillaceae</taxon>
        <taxon>Penicillium</taxon>
    </lineage>
</organism>
<feature type="region of interest" description="Disordered" evidence="1">
    <location>
        <begin position="95"/>
        <end position="116"/>
    </location>
</feature>
<accession>A0A9W9F3L2</accession>
<dbReference type="EMBL" id="JAPQKH010000006">
    <property type="protein sequence ID" value="KAJ5092899.1"/>
    <property type="molecule type" value="Genomic_DNA"/>
</dbReference>
<reference evidence="2" key="2">
    <citation type="journal article" date="2023" name="IMA Fungus">
        <title>Comparative genomic study of the Penicillium genus elucidates a diverse pangenome and 15 lateral gene transfer events.</title>
        <authorList>
            <person name="Petersen C."/>
            <person name="Sorensen T."/>
            <person name="Nielsen M.R."/>
            <person name="Sondergaard T.E."/>
            <person name="Sorensen J.L."/>
            <person name="Fitzpatrick D.A."/>
            <person name="Frisvad J.C."/>
            <person name="Nielsen K.L."/>
        </authorList>
    </citation>
    <scope>NUCLEOTIDE SEQUENCE</scope>
    <source>
        <strain evidence="2">IBT 30069</strain>
    </source>
</reference>
<dbReference type="Proteomes" id="UP001149165">
    <property type="component" value="Unassembled WGS sequence"/>
</dbReference>
<dbReference type="AlphaFoldDB" id="A0A9W9F3L2"/>